<dbReference type="EMBL" id="LPNL01000008">
    <property type="protein sequence ID" value="OEJ82246.1"/>
    <property type="molecule type" value="Genomic_DNA"/>
</dbReference>
<dbReference type="AlphaFoldDB" id="A0A1E5R5R1"/>
<accession>A0A1E5R5R1</accession>
<evidence type="ECO:0000313" key="1">
    <source>
        <dbReference type="EMBL" id="OEJ82246.1"/>
    </source>
</evidence>
<keyword evidence="2" id="KW-1185">Reference proteome</keyword>
<gene>
    <name evidence="1" type="ORF">AWRI3578_g3333</name>
</gene>
<evidence type="ECO:0000313" key="2">
    <source>
        <dbReference type="Proteomes" id="UP000095605"/>
    </source>
</evidence>
<sequence>MLPNKNRSYHKTPRNSFSNALALNSTTLLTDDSSSTPRIQSNSIATELQHMSKSLNNKFDEIKDILNFFNDSMECIERENKKNDILASNRVKASPFNSTLESNREDYSFYHCNTQQLFHKEYFTDSCSLPYDFKLINFFLQLLSTDNESCSSIELINFEDFKNCLKEQRITFTKKFCLVYMIEKTSTKSKNDDLKHYLCLVDVEKLEIHLINPLNEYSINSDVINLKLIIDQSYSCTNTVIKICHNPITTKTYNSGCHTFLNIYSLVSDLDQFLSNVNSKANDQFSFFVPENPHIRQQCYTVLMYLLESSTNKKGMEHYEYYRQHVKNIFK</sequence>
<proteinExistence type="predicted"/>
<comment type="caution">
    <text evidence="1">The sequence shown here is derived from an EMBL/GenBank/DDBJ whole genome shotgun (WGS) entry which is preliminary data.</text>
</comment>
<name>A0A1E5R5R1_9ASCO</name>
<organism evidence="1 2">
    <name type="scientific">Hanseniaspora opuntiae</name>
    <dbReference type="NCBI Taxonomy" id="211096"/>
    <lineage>
        <taxon>Eukaryota</taxon>
        <taxon>Fungi</taxon>
        <taxon>Dikarya</taxon>
        <taxon>Ascomycota</taxon>
        <taxon>Saccharomycotina</taxon>
        <taxon>Saccharomycetes</taxon>
        <taxon>Saccharomycodales</taxon>
        <taxon>Saccharomycodaceae</taxon>
        <taxon>Hanseniaspora</taxon>
    </lineage>
</organism>
<dbReference type="Proteomes" id="UP000095605">
    <property type="component" value="Unassembled WGS sequence"/>
</dbReference>
<feature type="unsure residue" description="E or Q" evidence="1">
    <location>
        <position position="320"/>
    </location>
</feature>
<reference evidence="2" key="1">
    <citation type="journal article" date="2016" name="Genome Announc.">
        <title>Genome sequences of three species of Hanseniaspora isolated from spontaneous wine fermentations.</title>
        <authorList>
            <person name="Sternes P.R."/>
            <person name="Lee D."/>
            <person name="Kutyna D.R."/>
            <person name="Borneman A.R."/>
        </authorList>
    </citation>
    <scope>NUCLEOTIDE SEQUENCE [LARGE SCALE GENOMIC DNA]</scope>
    <source>
        <strain evidence="2">AWRI3578</strain>
    </source>
</reference>
<protein>
    <submittedName>
        <fullName evidence="1">Uncharacterized protein</fullName>
    </submittedName>
</protein>
<dbReference type="OrthoDB" id="3972180at2759"/>